<feature type="compositionally biased region" description="Basic and acidic residues" evidence="1">
    <location>
        <begin position="23"/>
        <end position="37"/>
    </location>
</feature>
<proteinExistence type="predicted"/>
<protein>
    <submittedName>
        <fullName evidence="2">Uncharacterized protein</fullName>
    </submittedName>
</protein>
<evidence type="ECO:0000313" key="2">
    <source>
        <dbReference type="EMBL" id="PSN68485.1"/>
    </source>
</evidence>
<dbReference type="AlphaFoldDB" id="A0A2T2NSR4"/>
<feature type="compositionally biased region" description="Low complexity" evidence="1">
    <location>
        <begin position="40"/>
        <end position="55"/>
    </location>
</feature>
<name>A0A2T2NSR4_CORCC</name>
<sequence>MSEWCSRCTPSRWQRFLTRPASRHQDAWDCTDRRRAGEGSAEQQSRAAEQQSSRAADYRSPLPALPWPSKDLSPAVGRLGSRSGGGSCFSHGAKRAQISCFRFLPQAPSTAQQPHARRRPPLHPHINTIVPLHPAAATANCLPLTASCATLLCSPLLCSPLLHPASTRPQPLRIPSLRHRHVRGRSGIAQAASRSRRAYTTRPAAGDRGAPNISASGNHAVSPSQRFLRLEYLGRCTL</sequence>
<accession>A0A2T2NSR4</accession>
<dbReference type="EMBL" id="KZ678134">
    <property type="protein sequence ID" value="PSN68485.1"/>
    <property type="molecule type" value="Genomic_DNA"/>
</dbReference>
<reference evidence="2 3" key="1">
    <citation type="journal article" date="2018" name="Front. Microbiol.">
        <title>Genome-Wide Analysis of Corynespora cassiicola Leaf Fall Disease Putative Effectors.</title>
        <authorList>
            <person name="Lopez D."/>
            <person name="Ribeiro S."/>
            <person name="Label P."/>
            <person name="Fumanal B."/>
            <person name="Venisse J.S."/>
            <person name="Kohler A."/>
            <person name="de Oliveira R.R."/>
            <person name="Labutti K."/>
            <person name="Lipzen A."/>
            <person name="Lail K."/>
            <person name="Bauer D."/>
            <person name="Ohm R.A."/>
            <person name="Barry K.W."/>
            <person name="Spatafora J."/>
            <person name="Grigoriev I.V."/>
            <person name="Martin F.M."/>
            <person name="Pujade-Renaud V."/>
        </authorList>
    </citation>
    <scope>NUCLEOTIDE SEQUENCE [LARGE SCALE GENOMIC DNA]</scope>
    <source>
        <strain evidence="2 3">Philippines</strain>
    </source>
</reference>
<gene>
    <name evidence="2" type="ORF">BS50DRAFT_366633</name>
</gene>
<feature type="region of interest" description="Disordered" evidence="1">
    <location>
        <begin position="20"/>
        <end position="70"/>
    </location>
</feature>
<evidence type="ECO:0000256" key="1">
    <source>
        <dbReference type="SAM" id="MobiDB-lite"/>
    </source>
</evidence>
<organism evidence="2 3">
    <name type="scientific">Corynespora cassiicola Philippines</name>
    <dbReference type="NCBI Taxonomy" id="1448308"/>
    <lineage>
        <taxon>Eukaryota</taxon>
        <taxon>Fungi</taxon>
        <taxon>Dikarya</taxon>
        <taxon>Ascomycota</taxon>
        <taxon>Pezizomycotina</taxon>
        <taxon>Dothideomycetes</taxon>
        <taxon>Pleosporomycetidae</taxon>
        <taxon>Pleosporales</taxon>
        <taxon>Corynesporascaceae</taxon>
        <taxon>Corynespora</taxon>
    </lineage>
</organism>
<dbReference type="Proteomes" id="UP000240883">
    <property type="component" value="Unassembled WGS sequence"/>
</dbReference>
<evidence type="ECO:0000313" key="3">
    <source>
        <dbReference type="Proteomes" id="UP000240883"/>
    </source>
</evidence>
<feature type="region of interest" description="Disordered" evidence="1">
    <location>
        <begin position="182"/>
        <end position="220"/>
    </location>
</feature>
<keyword evidence="3" id="KW-1185">Reference proteome</keyword>